<dbReference type="InterPro" id="IPR036457">
    <property type="entry name" value="PPM-type-like_dom_sf"/>
</dbReference>
<dbReference type="Pfam" id="PF00069">
    <property type="entry name" value="Pkinase"/>
    <property type="match status" value="1"/>
</dbReference>
<dbReference type="Gene3D" id="3.60.40.10">
    <property type="entry name" value="PPM-type phosphatase domain"/>
    <property type="match status" value="1"/>
</dbReference>
<dbReference type="InterPro" id="IPR015655">
    <property type="entry name" value="PP2C"/>
</dbReference>
<dbReference type="EMBL" id="JWZX01002655">
    <property type="protein sequence ID" value="KOO27847.1"/>
    <property type="molecule type" value="Genomic_DNA"/>
</dbReference>
<dbReference type="PANTHER" id="PTHR47992">
    <property type="entry name" value="PROTEIN PHOSPHATASE"/>
    <property type="match status" value="1"/>
</dbReference>
<evidence type="ECO:0000259" key="2">
    <source>
        <dbReference type="PROSITE" id="PS51746"/>
    </source>
</evidence>
<gene>
    <name evidence="3" type="ORF">Ctob_007660</name>
</gene>
<dbReference type="InterPro" id="IPR008271">
    <property type="entry name" value="Ser/Thr_kinase_AS"/>
</dbReference>
<feature type="domain" description="Protein kinase" evidence="1">
    <location>
        <begin position="11"/>
        <end position="310"/>
    </location>
</feature>
<reference evidence="4" key="1">
    <citation type="journal article" date="2015" name="PLoS Genet.">
        <title>Genome Sequence and Transcriptome Analyses of Chrysochromulina tobin: Metabolic Tools for Enhanced Algal Fitness in the Prominent Order Prymnesiales (Haptophyceae).</title>
        <authorList>
            <person name="Hovde B.T."/>
            <person name="Deodato C.R."/>
            <person name="Hunsperger H.M."/>
            <person name="Ryken S.A."/>
            <person name="Yost W."/>
            <person name="Jha R.K."/>
            <person name="Patterson J."/>
            <person name="Monnat R.J. Jr."/>
            <person name="Barlow S.B."/>
            <person name="Starkenburg S.R."/>
            <person name="Cattolico R.A."/>
        </authorList>
    </citation>
    <scope>NUCLEOTIDE SEQUENCE</scope>
    <source>
        <strain evidence="4">CCMP291</strain>
    </source>
</reference>
<dbReference type="Proteomes" id="UP000037460">
    <property type="component" value="Unassembled WGS sequence"/>
</dbReference>
<evidence type="ECO:0000259" key="1">
    <source>
        <dbReference type="PROSITE" id="PS50011"/>
    </source>
</evidence>
<dbReference type="GO" id="GO:0004672">
    <property type="term" value="F:protein kinase activity"/>
    <property type="evidence" value="ECO:0007669"/>
    <property type="project" value="InterPro"/>
</dbReference>
<feature type="non-terminal residue" evidence="3">
    <location>
        <position position="891"/>
    </location>
</feature>
<dbReference type="GO" id="GO:0005524">
    <property type="term" value="F:ATP binding"/>
    <property type="evidence" value="ECO:0007669"/>
    <property type="project" value="InterPro"/>
</dbReference>
<dbReference type="CDD" id="cd00143">
    <property type="entry name" value="PP2Cc"/>
    <property type="match status" value="1"/>
</dbReference>
<dbReference type="AlphaFoldDB" id="A0A0M0JNF0"/>
<dbReference type="Gene3D" id="1.10.510.10">
    <property type="entry name" value="Transferase(Phosphotransferase) domain 1"/>
    <property type="match status" value="1"/>
</dbReference>
<dbReference type="Pfam" id="PF00481">
    <property type="entry name" value="PP2C"/>
    <property type="match status" value="1"/>
</dbReference>
<keyword evidence="4" id="KW-1185">Reference proteome</keyword>
<evidence type="ECO:0000313" key="3">
    <source>
        <dbReference type="EMBL" id="KOO27847.1"/>
    </source>
</evidence>
<dbReference type="PROSITE" id="PS51746">
    <property type="entry name" value="PPM_2"/>
    <property type="match status" value="1"/>
</dbReference>
<comment type="caution">
    <text evidence="3">The sequence shown here is derived from an EMBL/GenBank/DDBJ whole genome shotgun (WGS) entry which is preliminary data.</text>
</comment>
<dbReference type="SMART" id="SM00331">
    <property type="entry name" value="PP2C_SIG"/>
    <property type="match status" value="1"/>
</dbReference>
<dbReference type="GO" id="GO:0004722">
    <property type="term" value="F:protein serine/threonine phosphatase activity"/>
    <property type="evidence" value="ECO:0007669"/>
    <property type="project" value="InterPro"/>
</dbReference>
<protein>
    <submittedName>
        <fullName evidence="3">Uncharacterized protein</fullName>
    </submittedName>
</protein>
<accession>A0A0M0JNF0</accession>
<proteinExistence type="predicted"/>
<evidence type="ECO:0000313" key="4">
    <source>
        <dbReference type="Proteomes" id="UP000037460"/>
    </source>
</evidence>
<sequence>MKQVDFSTFTRTRVRTLHASGSSDVYITTHNDTGAEVVIKRTKITCPGDMKRFEKEVGFLEMCRHENLVCPYGLVRSPPVYALVLPVYARGSLFSLLHASGRTLTGAAKLAICHDVVGALAHLHACGVLHRDVKTDNVLVDEGGRAVLADLNAAESEALITADITTQARPTGGFFKQFVVGTLPYMAPELLRSVRGAAYTRACDVYSFGIALNEVLTQTVPYSDAMTEQVQLHTILEARYNHDLLTAAITAEGLRPAQRSSFGVGVGGAAPDKAAPALDAAAALAARCWSNDPGSRPTLPEILSSLDVALSVALGLWGTASRADLPFLVPMAHESDLHAAAKAAGDPTSAAPVTAPVSVPNTAPAMAPATAPALSDLLGFVDGLSSLLGLSGAPNKEGAPMMRVGWEASAGRRGADRMEDRHVLCSRPGVALAAVFDGHNGDACAEFCRKCLPELLLHQWTHAIEMTRVAPNKEGDPACIPEHVLAARVPGTALQATFIALHEGFLRSAGADDSGCTALAAVCTPHSVWLANAGDCQCHLWRGEELIRLTQEHTAALPAERARVEAAGATVSTTKDGKMRVGGIIQVTRCIGDRPLRHLGLSSEPEIHTVERTSVDKAIILASDGLWDVMSPERVLHCCNHTAKSPDMLAKRLLTEALDRGTDDNTTVVVVFLQDLNRVRVLVGVHMAECSEPDEDVIAALREALDARGLDSTGTFAQLEERLVDAVAVEQSPAAVEVVDVDALSITDLKELISKARMSFADCIDKPELRSRAREAAAALAKAESNYQSMFAQPTRTDDATELPSELLTAPEASSDKRALTEQLAALSLKELRGLIKEAGLSPDGCLDKTDLRAKALEALDRLKVPGAKHGPISAALFATETAAALEGAAA</sequence>
<dbReference type="OrthoDB" id="10264738at2759"/>
<dbReference type="SMART" id="SM00220">
    <property type="entry name" value="S_TKc"/>
    <property type="match status" value="1"/>
</dbReference>
<name>A0A0M0JNF0_9EUKA</name>
<dbReference type="PROSITE" id="PS50011">
    <property type="entry name" value="PROTEIN_KINASE_DOM"/>
    <property type="match status" value="1"/>
</dbReference>
<feature type="domain" description="PPM-type phosphatase" evidence="2">
    <location>
        <begin position="403"/>
        <end position="673"/>
    </location>
</feature>
<dbReference type="PROSITE" id="PS00108">
    <property type="entry name" value="PROTEIN_KINASE_ST"/>
    <property type="match status" value="1"/>
</dbReference>
<dbReference type="SUPFAM" id="SSF56112">
    <property type="entry name" value="Protein kinase-like (PK-like)"/>
    <property type="match status" value="1"/>
</dbReference>
<dbReference type="InterPro" id="IPR001932">
    <property type="entry name" value="PPM-type_phosphatase-like_dom"/>
</dbReference>
<organism evidence="3 4">
    <name type="scientific">Chrysochromulina tobinii</name>
    <dbReference type="NCBI Taxonomy" id="1460289"/>
    <lineage>
        <taxon>Eukaryota</taxon>
        <taxon>Haptista</taxon>
        <taxon>Haptophyta</taxon>
        <taxon>Prymnesiophyceae</taxon>
        <taxon>Prymnesiales</taxon>
        <taxon>Chrysochromulinaceae</taxon>
        <taxon>Chrysochromulina</taxon>
    </lineage>
</organism>
<dbReference type="InterPro" id="IPR011009">
    <property type="entry name" value="Kinase-like_dom_sf"/>
</dbReference>
<dbReference type="InterPro" id="IPR000719">
    <property type="entry name" value="Prot_kinase_dom"/>
</dbReference>
<dbReference type="SMART" id="SM00332">
    <property type="entry name" value="PP2Cc"/>
    <property type="match status" value="1"/>
</dbReference>
<dbReference type="SUPFAM" id="SSF81606">
    <property type="entry name" value="PP2C-like"/>
    <property type="match status" value="1"/>
</dbReference>